<dbReference type="EMBL" id="RAWG01000287">
    <property type="protein sequence ID" value="RKH36710.1"/>
    <property type="molecule type" value="Genomic_DNA"/>
</dbReference>
<keyword evidence="6" id="KW-0732">Signal</keyword>
<name>A0A3A8MZG1_9BACT</name>
<gene>
    <name evidence="8" type="ORF">D7X12_32250</name>
</gene>
<dbReference type="Proteomes" id="UP000273405">
    <property type="component" value="Unassembled WGS sequence"/>
</dbReference>
<evidence type="ECO:0000256" key="6">
    <source>
        <dbReference type="SAM" id="SignalP"/>
    </source>
</evidence>
<dbReference type="AlphaFoldDB" id="A0A3A8MZG1"/>
<dbReference type="Gene3D" id="3.40.390.10">
    <property type="entry name" value="Collagenase (Catalytic Domain)"/>
    <property type="match status" value="1"/>
</dbReference>
<dbReference type="PRINTS" id="PR00138">
    <property type="entry name" value="MATRIXIN"/>
</dbReference>
<evidence type="ECO:0000313" key="9">
    <source>
        <dbReference type="Proteomes" id="UP000273405"/>
    </source>
</evidence>
<proteinExistence type="predicted"/>
<dbReference type="GO" id="GO:0004222">
    <property type="term" value="F:metalloendopeptidase activity"/>
    <property type="evidence" value="ECO:0007669"/>
    <property type="project" value="InterPro"/>
</dbReference>
<dbReference type="GO" id="GO:0008270">
    <property type="term" value="F:zinc ion binding"/>
    <property type="evidence" value="ECO:0007669"/>
    <property type="project" value="InterPro"/>
</dbReference>
<dbReference type="InterPro" id="IPR001818">
    <property type="entry name" value="Pept_M10_metallopeptidase"/>
</dbReference>
<keyword evidence="5" id="KW-0482">Metalloprotease</keyword>
<comment type="caution">
    <text evidence="8">The sequence shown here is derived from an EMBL/GenBank/DDBJ whole genome shotgun (WGS) entry which is preliminary data.</text>
</comment>
<evidence type="ECO:0000259" key="7">
    <source>
        <dbReference type="SMART" id="SM00235"/>
    </source>
</evidence>
<evidence type="ECO:0000256" key="1">
    <source>
        <dbReference type="ARBA" id="ARBA00022670"/>
    </source>
</evidence>
<dbReference type="Pfam" id="PF01471">
    <property type="entry name" value="PG_binding_1"/>
    <property type="match status" value="1"/>
</dbReference>
<sequence length="475" mass="51094">MRKVHTLRSIQTLLRSVVVLSTLSGATASAADLVPEARKGAQGPRVEAAFRHLQAHGYFPNAELARKYPGFRPAVAREPARPDLFDDAMEAALKRFQEAQGLPVTGTLDAATRGLMQRSRCDSPDLYGFNARTAGPASFVAVSSWPQTNLSFAFLNGTPDLSANDSRNAVIGALQRWQAAAPVAFTEVGNGPVDLYVSWQYGDHGDGNPFAASTLAHAYYPSCSGAYNCAALAGDVHFNDAFGWTVNGTNYDLRSTALHELGHSLGLGHSPDAGAVMYAYYNGKIDLQPDDLNGIRSIYGVFRDTRTFDAGFYLALNGDLSAAFGTNVGAASRHWIDGGRTEGRPASPAFQVRDYLARYGDLQAAFGTNYPAALAHWTQNGINEGRQGSPAFSASYYLSLHADLRSAFGNNYRAAMEHWVNTGLNDGRRGSAEFDPRYYLQSNPDVAAAYGATNYRGGLSHWLAAGRAEGRRGAP</sequence>
<evidence type="ECO:0000256" key="2">
    <source>
        <dbReference type="ARBA" id="ARBA00022723"/>
    </source>
</evidence>
<keyword evidence="2" id="KW-0479">Metal-binding</keyword>
<dbReference type="Pfam" id="PF00413">
    <property type="entry name" value="Peptidase_M10"/>
    <property type="match status" value="1"/>
</dbReference>
<dbReference type="InterPro" id="IPR002477">
    <property type="entry name" value="Peptidoglycan-bd-like"/>
</dbReference>
<keyword evidence="1" id="KW-0645">Protease</keyword>
<dbReference type="CDD" id="cd04278">
    <property type="entry name" value="ZnMc_MMP"/>
    <property type="match status" value="1"/>
</dbReference>
<dbReference type="InterPro" id="IPR006026">
    <property type="entry name" value="Peptidase_Metallo"/>
</dbReference>
<keyword evidence="4" id="KW-0862">Zinc</keyword>
<accession>A0A3A8MZG1</accession>
<evidence type="ECO:0000313" key="8">
    <source>
        <dbReference type="EMBL" id="RKH36710.1"/>
    </source>
</evidence>
<keyword evidence="3" id="KW-0378">Hydrolase</keyword>
<feature type="signal peptide" evidence="6">
    <location>
        <begin position="1"/>
        <end position="30"/>
    </location>
</feature>
<dbReference type="InterPro" id="IPR033739">
    <property type="entry name" value="M10A_MMP"/>
</dbReference>
<feature type="chain" id="PRO_5017326934" evidence="6">
    <location>
        <begin position="31"/>
        <end position="475"/>
    </location>
</feature>
<dbReference type="GO" id="GO:0031012">
    <property type="term" value="C:extracellular matrix"/>
    <property type="evidence" value="ECO:0007669"/>
    <property type="project" value="InterPro"/>
</dbReference>
<dbReference type="SUPFAM" id="SSF55486">
    <property type="entry name" value="Metalloproteases ('zincins'), catalytic domain"/>
    <property type="match status" value="1"/>
</dbReference>
<dbReference type="InterPro" id="IPR036365">
    <property type="entry name" value="PGBD-like_sf"/>
</dbReference>
<evidence type="ECO:0000256" key="3">
    <source>
        <dbReference type="ARBA" id="ARBA00022801"/>
    </source>
</evidence>
<dbReference type="SUPFAM" id="SSF47090">
    <property type="entry name" value="PGBD-like"/>
    <property type="match status" value="1"/>
</dbReference>
<protein>
    <submittedName>
        <fullName evidence="8">Peptidase M10</fullName>
    </submittedName>
</protein>
<dbReference type="OrthoDB" id="5482808at2"/>
<dbReference type="InterPro" id="IPR024079">
    <property type="entry name" value="MetalloPept_cat_dom_sf"/>
</dbReference>
<dbReference type="InterPro" id="IPR021190">
    <property type="entry name" value="Pept_M10A"/>
</dbReference>
<evidence type="ECO:0000256" key="5">
    <source>
        <dbReference type="ARBA" id="ARBA00023049"/>
    </source>
</evidence>
<dbReference type="SMART" id="SM00235">
    <property type="entry name" value="ZnMc"/>
    <property type="match status" value="1"/>
</dbReference>
<dbReference type="PANTHER" id="PTHR10201:SF323">
    <property type="entry name" value="MATRIX METALLOPROTEINASE-21"/>
    <property type="match status" value="1"/>
</dbReference>
<dbReference type="RefSeq" id="WP_120629071.1">
    <property type="nucleotide sequence ID" value="NZ_RAWG01000287.1"/>
</dbReference>
<feature type="domain" description="Peptidase metallopeptidase" evidence="7">
    <location>
        <begin position="141"/>
        <end position="301"/>
    </location>
</feature>
<dbReference type="GO" id="GO:0006508">
    <property type="term" value="P:proteolysis"/>
    <property type="evidence" value="ECO:0007669"/>
    <property type="project" value="UniProtKB-KW"/>
</dbReference>
<evidence type="ECO:0000256" key="4">
    <source>
        <dbReference type="ARBA" id="ARBA00022833"/>
    </source>
</evidence>
<organism evidence="8 9">
    <name type="scientific">Corallococcus sicarius</name>
    <dbReference type="NCBI Taxonomy" id="2316726"/>
    <lineage>
        <taxon>Bacteria</taxon>
        <taxon>Pseudomonadati</taxon>
        <taxon>Myxococcota</taxon>
        <taxon>Myxococcia</taxon>
        <taxon>Myxococcales</taxon>
        <taxon>Cystobacterineae</taxon>
        <taxon>Myxococcaceae</taxon>
        <taxon>Corallococcus</taxon>
    </lineage>
</organism>
<reference evidence="9" key="1">
    <citation type="submission" date="2018-09" db="EMBL/GenBank/DDBJ databases">
        <authorList>
            <person name="Livingstone P.G."/>
            <person name="Whitworth D.E."/>
        </authorList>
    </citation>
    <scope>NUCLEOTIDE SEQUENCE [LARGE SCALE GENOMIC DNA]</scope>
    <source>
        <strain evidence="9">CA040B</strain>
    </source>
</reference>
<keyword evidence="9" id="KW-1185">Reference proteome</keyword>
<dbReference type="PANTHER" id="PTHR10201">
    <property type="entry name" value="MATRIX METALLOPROTEINASE"/>
    <property type="match status" value="1"/>
</dbReference>